<proteinExistence type="predicted"/>
<accession>A0A0K9PX30</accession>
<organism evidence="1 2">
    <name type="scientific">Zostera marina</name>
    <name type="common">Eelgrass</name>
    <dbReference type="NCBI Taxonomy" id="29655"/>
    <lineage>
        <taxon>Eukaryota</taxon>
        <taxon>Viridiplantae</taxon>
        <taxon>Streptophyta</taxon>
        <taxon>Embryophyta</taxon>
        <taxon>Tracheophyta</taxon>
        <taxon>Spermatophyta</taxon>
        <taxon>Magnoliopsida</taxon>
        <taxon>Liliopsida</taxon>
        <taxon>Zosteraceae</taxon>
        <taxon>Zostera</taxon>
    </lineage>
</organism>
<reference evidence="2" key="1">
    <citation type="journal article" date="2016" name="Nature">
        <title>The genome of the seagrass Zostera marina reveals angiosperm adaptation to the sea.</title>
        <authorList>
            <person name="Olsen J.L."/>
            <person name="Rouze P."/>
            <person name="Verhelst B."/>
            <person name="Lin Y.-C."/>
            <person name="Bayer T."/>
            <person name="Collen J."/>
            <person name="Dattolo E."/>
            <person name="De Paoli E."/>
            <person name="Dittami S."/>
            <person name="Maumus F."/>
            <person name="Michel G."/>
            <person name="Kersting A."/>
            <person name="Lauritano C."/>
            <person name="Lohaus R."/>
            <person name="Toepel M."/>
            <person name="Tonon T."/>
            <person name="Vanneste K."/>
            <person name="Amirebrahimi M."/>
            <person name="Brakel J."/>
            <person name="Bostroem C."/>
            <person name="Chovatia M."/>
            <person name="Grimwood J."/>
            <person name="Jenkins J.W."/>
            <person name="Jueterbock A."/>
            <person name="Mraz A."/>
            <person name="Stam W.T."/>
            <person name="Tice H."/>
            <person name="Bornberg-Bauer E."/>
            <person name="Green P.J."/>
            <person name="Pearson G.A."/>
            <person name="Procaccini G."/>
            <person name="Duarte C.M."/>
            <person name="Schmutz J."/>
            <person name="Reusch T.B.H."/>
            <person name="Van de Peer Y."/>
        </authorList>
    </citation>
    <scope>NUCLEOTIDE SEQUENCE [LARGE SCALE GENOMIC DNA]</scope>
    <source>
        <strain evidence="2">cv. Finnish</strain>
    </source>
</reference>
<comment type="caution">
    <text evidence="1">The sequence shown here is derived from an EMBL/GenBank/DDBJ whole genome shotgun (WGS) entry which is preliminary data.</text>
</comment>
<evidence type="ECO:0000313" key="2">
    <source>
        <dbReference type="Proteomes" id="UP000036987"/>
    </source>
</evidence>
<dbReference type="Proteomes" id="UP000036987">
    <property type="component" value="Unassembled WGS sequence"/>
</dbReference>
<dbReference type="EMBL" id="LFYR01000569">
    <property type="protein sequence ID" value="KMZ73561.1"/>
    <property type="molecule type" value="Genomic_DNA"/>
</dbReference>
<keyword evidence="2" id="KW-1185">Reference proteome</keyword>
<sequence>MPDLSKERTVNTDIDSKDCSKSFSVNESINSFESTGILHKTFITPTEAKICVAGSSTIATSSYPSVNDNCNTLLLSYPTAIQNSPEFWDSAIRSTEEVETRIRISRKHTYEDLSVVVRCIDFSPRILVPPPFALIKLPCESNCKENINPQSVGPSKLNQTKHLMLQQSSKSSSQSKFIGSTGSGMFSMLIVAVYRNAMNRYPQCGQTKPHHYVVVELLLVRIQVPVHRVVALGVEVVLDDERSRGQVTVDSLIVQGRVLHSAPVESVG</sequence>
<name>A0A0K9PX30_ZOSMR</name>
<protein>
    <submittedName>
        <fullName evidence="1">Uncharacterized protein</fullName>
    </submittedName>
</protein>
<dbReference type="AlphaFoldDB" id="A0A0K9PX30"/>
<gene>
    <name evidence="1" type="ORF">ZOSMA_146G00370</name>
</gene>
<evidence type="ECO:0000313" key="1">
    <source>
        <dbReference type="EMBL" id="KMZ73561.1"/>
    </source>
</evidence>